<dbReference type="RefSeq" id="WP_074616837.1">
    <property type="nucleotide sequence ID" value="NZ_CP029487.1"/>
</dbReference>
<sequence length="66" mass="7570">MKIIIQCSVCGNKVEIDEKPNSVVDFKKALEDHKFSIDEVSIENNTLKSMIIQCKNCNKDHIELTF</sequence>
<gene>
    <name evidence="1" type="ORF">CPZ25_003635</name>
</gene>
<protein>
    <submittedName>
        <fullName evidence="1">Uncharacterized protein</fullName>
    </submittedName>
</protein>
<evidence type="ECO:0000313" key="1">
    <source>
        <dbReference type="EMBL" id="QCT70448.1"/>
    </source>
</evidence>
<dbReference type="KEGG" id="emt:CPZ25_003635"/>
<proteinExistence type="predicted"/>
<accession>A0A4P9C4T8</accession>
<dbReference type="Proteomes" id="UP000218387">
    <property type="component" value="Chromosome"/>
</dbReference>
<name>A0A4P9C4T8_EUBML</name>
<keyword evidence="2" id="KW-1185">Reference proteome</keyword>
<dbReference type="AlphaFoldDB" id="A0A4P9C4T8"/>
<reference evidence="1 2" key="1">
    <citation type="submission" date="2018-05" db="EMBL/GenBank/DDBJ databases">
        <title>Genome comparison of Eubacterium sp.</title>
        <authorList>
            <person name="Feng Y."/>
            <person name="Sanchez-Andrea I."/>
            <person name="Stams A.J.M."/>
            <person name="De Vos W.M."/>
        </authorList>
    </citation>
    <scope>NUCLEOTIDE SEQUENCE [LARGE SCALE GENOMIC DNA]</scope>
    <source>
        <strain evidence="1 2">YI</strain>
    </source>
</reference>
<dbReference type="EMBL" id="CP029487">
    <property type="protein sequence ID" value="QCT70448.1"/>
    <property type="molecule type" value="Genomic_DNA"/>
</dbReference>
<evidence type="ECO:0000313" key="2">
    <source>
        <dbReference type="Proteomes" id="UP000218387"/>
    </source>
</evidence>
<organism evidence="1 2">
    <name type="scientific">Eubacterium maltosivorans</name>
    <dbReference type="NCBI Taxonomy" id="2041044"/>
    <lineage>
        <taxon>Bacteria</taxon>
        <taxon>Bacillati</taxon>
        <taxon>Bacillota</taxon>
        <taxon>Clostridia</taxon>
        <taxon>Eubacteriales</taxon>
        <taxon>Eubacteriaceae</taxon>
        <taxon>Eubacterium</taxon>
    </lineage>
</organism>